<dbReference type="PANTHER" id="PTHR43646:SF2">
    <property type="entry name" value="GLYCOSYLTRANSFERASE 2-LIKE DOMAIN-CONTAINING PROTEIN"/>
    <property type="match status" value="1"/>
</dbReference>
<feature type="domain" description="Glycosyltransferase 2-like" evidence="7">
    <location>
        <begin position="6"/>
        <end position="132"/>
    </location>
</feature>
<keyword evidence="3" id="KW-0328">Glycosyltransferase</keyword>
<dbReference type="PANTHER" id="PTHR43646">
    <property type="entry name" value="GLYCOSYLTRANSFERASE"/>
    <property type="match status" value="1"/>
</dbReference>
<evidence type="ECO:0000256" key="2">
    <source>
        <dbReference type="ARBA" id="ARBA00022475"/>
    </source>
</evidence>
<evidence type="ECO:0000256" key="3">
    <source>
        <dbReference type="ARBA" id="ARBA00022676"/>
    </source>
</evidence>
<gene>
    <name evidence="8" type="ORF">GCM10010833_33640</name>
</gene>
<organism evidence="8 9">
    <name type="scientific">Blastomonas aquatica</name>
    <dbReference type="NCBI Taxonomy" id="1510276"/>
    <lineage>
        <taxon>Bacteria</taxon>
        <taxon>Pseudomonadati</taxon>
        <taxon>Pseudomonadota</taxon>
        <taxon>Alphaproteobacteria</taxon>
        <taxon>Sphingomonadales</taxon>
        <taxon>Sphingomonadaceae</taxon>
        <taxon>Blastomonas</taxon>
    </lineage>
</organism>
<dbReference type="SUPFAM" id="SSF53448">
    <property type="entry name" value="Nucleotide-diphospho-sugar transferases"/>
    <property type="match status" value="1"/>
</dbReference>
<name>A0ABQ1JV50_9SPHN</name>
<evidence type="ECO:0000256" key="1">
    <source>
        <dbReference type="ARBA" id="ARBA00004236"/>
    </source>
</evidence>
<protein>
    <submittedName>
        <fullName evidence="8">Succinoglycan biosynthesis protein exoa</fullName>
    </submittedName>
</protein>
<dbReference type="Pfam" id="PF00535">
    <property type="entry name" value="Glycos_transf_2"/>
    <property type="match status" value="1"/>
</dbReference>
<dbReference type="EMBL" id="BMGD01000008">
    <property type="protein sequence ID" value="GGB75660.1"/>
    <property type="molecule type" value="Genomic_DNA"/>
</dbReference>
<evidence type="ECO:0000256" key="5">
    <source>
        <dbReference type="ARBA" id="ARBA00023136"/>
    </source>
</evidence>
<dbReference type="CDD" id="cd02525">
    <property type="entry name" value="Succinoglycan_BP_ExoA"/>
    <property type="match status" value="1"/>
</dbReference>
<feature type="transmembrane region" description="Helical" evidence="6">
    <location>
        <begin position="289"/>
        <end position="309"/>
    </location>
</feature>
<feature type="transmembrane region" description="Helical" evidence="6">
    <location>
        <begin position="264"/>
        <end position="282"/>
    </location>
</feature>
<dbReference type="RefSeq" id="WP_188515615.1">
    <property type="nucleotide sequence ID" value="NZ_BMGD01000008.1"/>
</dbReference>
<keyword evidence="9" id="KW-1185">Reference proteome</keyword>
<evidence type="ECO:0000313" key="9">
    <source>
        <dbReference type="Proteomes" id="UP000614261"/>
    </source>
</evidence>
<dbReference type="InterPro" id="IPR001173">
    <property type="entry name" value="Glyco_trans_2-like"/>
</dbReference>
<feature type="transmembrane region" description="Helical" evidence="6">
    <location>
        <begin position="238"/>
        <end position="258"/>
    </location>
</feature>
<evidence type="ECO:0000259" key="7">
    <source>
        <dbReference type="Pfam" id="PF00535"/>
    </source>
</evidence>
<dbReference type="Gene3D" id="3.90.550.10">
    <property type="entry name" value="Spore Coat Polysaccharide Biosynthesis Protein SpsA, Chain A"/>
    <property type="match status" value="1"/>
</dbReference>
<keyword evidence="2" id="KW-1003">Cell membrane</keyword>
<keyword evidence="5 6" id="KW-0472">Membrane</keyword>
<sequence length="327" mass="35470">MTVLAVIPCLNEAGHIGALLEQLLVGSTLCTIVVADGGSLDGSCEIVERLAQADPRIKLLHNPQRIQSAGINLAVEIHGEGHQWLLRVDAHCLYPPDYAVLLLEAAKKTSASAVVVPMQTVGKSGFQLAVAAAQNSVLGTGGSPHRHIGEGRFVDHGHHALMELQMFRRLGGYCESMPCNEDAELDYRQIRTGGKIWLEPNASIVYFPRATPIALWRQYFRYGVGRARNMRRHMMRPHVRQVAPLVVPVAVMMLPLAIAHPLFALPAAFWLAACLLVGLFVGYRDGGGWRFLAGFAAAIMHLAWGLGFLRAGAATRIPPPQYGLATG</sequence>
<evidence type="ECO:0000256" key="4">
    <source>
        <dbReference type="ARBA" id="ARBA00022679"/>
    </source>
</evidence>
<dbReference type="InterPro" id="IPR029044">
    <property type="entry name" value="Nucleotide-diphossugar_trans"/>
</dbReference>
<evidence type="ECO:0000313" key="8">
    <source>
        <dbReference type="EMBL" id="GGB75660.1"/>
    </source>
</evidence>
<keyword evidence="6" id="KW-1133">Transmembrane helix</keyword>
<accession>A0ABQ1JV50</accession>
<keyword evidence="6" id="KW-0812">Transmembrane</keyword>
<comment type="caution">
    <text evidence="8">The sequence shown here is derived from an EMBL/GenBank/DDBJ whole genome shotgun (WGS) entry which is preliminary data.</text>
</comment>
<evidence type="ECO:0000256" key="6">
    <source>
        <dbReference type="SAM" id="Phobius"/>
    </source>
</evidence>
<dbReference type="Proteomes" id="UP000614261">
    <property type="component" value="Unassembled WGS sequence"/>
</dbReference>
<keyword evidence="4" id="KW-0808">Transferase</keyword>
<reference evidence="9" key="1">
    <citation type="journal article" date="2019" name="Int. J. Syst. Evol. Microbiol.">
        <title>The Global Catalogue of Microorganisms (GCM) 10K type strain sequencing project: providing services to taxonomists for standard genome sequencing and annotation.</title>
        <authorList>
            <consortium name="The Broad Institute Genomics Platform"/>
            <consortium name="The Broad Institute Genome Sequencing Center for Infectious Disease"/>
            <person name="Wu L."/>
            <person name="Ma J."/>
        </authorList>
    </citation>
    <scope>NUCLEOTIDE SEQUENCE [LARGE SCALE GENOMIC DNA]</scope>
    <source>
        <strain evidence="9">CGMCC 1.12851</strain>
    </source>
</reference>
<comment type="subcellular location">
    <subcellularLocation>
        <location evidence="1">Cell membrane</location>
    </subcellularLocation>
</comment>
<proteinExistence type="predicted"/>